<name>A0A1F7IQ33_9BACT</name>
<dbReference type="Proteomes" id="UP000178040">
    <property type="component" value="Unassembled WGS sequence"/>
</dbReference>
<sequence>MADERLNYTPLSTFKSSQPKKSFSISNKTLVAIILFLTIGVGMISFLLVLRKPIRPRVPAYLSGEATACDIKLGPPVSGSEKLEGNKYSIQVPVENKANTKKRVKINSGWFACSFIDKQTCQEGDSHQTEQEYLLSPNEKKIITVTAQQQQGACGSFQIDIKLKAVKKSDDDDGKEGEVRVSEGEGWDESCNTSSTWVGGFFAFPQACGVLPTATPTVEVPPETPTPTPEEGEPTETPTPTIEEPTVTPTQTPEETNTPTPTIRPTTTFTPTPTAIDENTPTPTPGTLAEGPTATPIPVACGTKSCDNTTNPCREGLVCVQAQDGSNYCSLPEFQEACKADPSQSSCCTAPGEPTEIILINATATPGGGEAVAQTTEIPAAGVTTFGTIFAIVSAVVILLGLIL</sequence>
<accession>A0A1F7IQ33</accession>
<feature type="transmembrane region" description="Helical" evidence="2">
    <location>
        <begin position="380"/>
        <end position="403"/>
    </location>
</feature>
<reference evidence="3 4" key="1">
    <citation type="journal article" date="2016" name="Nat. Commun.">
        <title>Thousands of microbial genomes shed light on interconnected biogeochemical processes in an aquifer system.</title>
        <authorList>
            <person name="Anantharaman K."/>
            <person name="Brown C.T."/>
            <person name="Hug L.A."/>
            <person name="Sharon I."/>
            <person name="Castelle C.J."/>
            <person name="Probst A.J."/>
            <person name="Thomas B.C."/>
            <person name="Singh A."/>
            <person name="Wilkins M.J."/>
            <person name="Karaoz U."/>
            <person name="Brodie E.L."/>
            <person name="Williams K.H."/>
            <person name="Hubbard S.S."/>
            <person name="Banfield J.F."/>
        </authorList>
    </citation>
    <scope>NUCLEOTIDE SEQUENCE [LARGE SCALE GENOMIC DNA]</scope>
</reference>
<keyword evidence="2" id="KW-0472">Membrane</keyword>
<dbReference type="EMBL" id="MGAI01000007">
    <property type="protein sequence ID" value="OGK45461.1"/>
    <property type="molecule type" value="Genomic_DNA"/>
</dbReference>
<feature type="transmembrane region" description="Helical" evidence="2">
    <location>
        <begin position="30"/>
        <end position="50"/>
    </location>
</feature>
<feature type="compositionally biased region" description="Low complexity" evidence="1">
    <location>
        <begin position="235"/>
        <end position="274"/>
    </location>
</feature>
<organism evidence="3 4">
    <name type="scientific">Candidatus Roizmanbacteria bacterium RIFCSPLOWO2_01_FULL_37_16</name>
    <dbReference type="NCBI Taxonomy" id="1802058"/>
    <lineage>
        <taxon>Bacteria</taxon>
        <taxon>Candidatus Roizmaniibacteriota</taxon>
    </lineage>
</organism>
<feature type="compositionally biased region" description="Basic and acidic residues" evidence="1">
    <location>
        <begin position="167"/>
        <end position="183"/>
    </location>
</feature>
<proteinExistence type="predicted"/>
<evidence type="ECO:0000256" key="1">
    <source>
        <dbReference type="SAM" id="MobiDB-lite"/>
    </source>
</evidence>
<comment type="caution">
    <text evidence="3">The sequence shown here is derived from an EMBL/GenBank/DDBJ whole genome shotgun (WGS) entry which is preliminary data.</text>
</comment>
<evidence type="ECO:0000313" key="4">
    <source>
        <dbReference type="Proteomes" id="UP000178040"/>
    </source>
</evidence>
<keyword evidence="2" id="KW-1133">Transmembrane helix</keyword>
<gene>
    <name evidence="3" type="ORF">A3B40_06045</name>
</gene>
<evidence type="ECO:0000256" key="2">
    <source>
        <dbReference type="SAM" id="Phobius"/>
    </source>
</evidence>
<dbReference type="AlphaFoldDB" id="A0A1F7IQ33"/>
<keyword evidence="2" id="KW-0812">Transmembrane</keyword>
<evidence type="ECO:0000313" key="3">
    <source>
        <dbReference type="EMBL" id="OGK45461.1"/>
    </source>
</evidence>
<protein>
    <submittedName>
        <fullName evidence="3">Uncharacterized protein</fullName>
    </submittedName>
</protein>
<feature type="region of interest" description="Disordered" evidence="1">
    <location>
        <begin position="215"/>
        <end position="291"/>
    </location>
</feature>
<feature type="region of interest" description="Disordered" evidence="1">
    <location>
        <begin position="167"/>
        <end position="189"/>
    </location>
</feature>